<dbReference type="Gene3D" id="3.10.580.10">
    <property type="entry name" value="CBS-domain"/>
    <property type="match status" value="1"/>
</dbReference>
<dbReference type="PANTHER" id="PTHR43080:SF29">
    <property type="entry name" value="OS02G0818000 PROTEIN"/>
    <property type="match status" value="1"/>
</dbReference>
<evidence type="ECO:0000259" key="3">
    <source>
        <dbReference type="PROSITE" id="PS50914"/>
    </source>
</evidence>
<dbReference type="Gene3D" id="3.30.1340.30">
    <property type="match status" value="1"/>
</dbReference>
<dbReference type="PROSITE" id="PS50914">
    <property type="entry name" value="BON"/>
    <property type="match status" value="1"/>
</dbReference>
<name>A0A401YMJ7_9ACTN</name>
<comment type="caution">
    <text evidence="5">The sequence shown here is derived from an EMBL/GenBank/DDBJ whole genome shotgun (WGS) entry which is preliminary data.</text>
</comment>
<protein>
    <recommendedName>
        <fullName evidence="7">CBS domain-containing protein</fullName>
    </recommendedName>
</protein>
<reference evidence="5 6" key="1">
    <citation type="submission" date="2018-12" db="EMBL/GenBank/DDBJ databases">
        <title>Draft genome sequence of Embleya hyalina NBRC 13850T.</title>
        <authorList>
            <person name="Komaki H."/>
            <person name="Hosoyama A."/>
            <person name="Kimura A."/>
            <person name="Ichikawa N."/>
            <person name="Tamura T."/>
        </authorList>
    </citation>
    <scope>NUCLEOTIDE SEQUENCE [LARGE SCALE GENOMIC DNA]</scope>
    <source>
        <strain evidence="5 6">NBRC 13850</strain>
    </source>
</reference>
<dbReference type="PIRSF" id="PIRSF036990">
    <property type="entry name" value="UCP036990_CBS_BON"/>
    <property type="match status" value="1"/>
</dbReference>
<organism evidence="5 6">
    <name type="scientific">Embleya hyalina</name>
    <dbReference type="NCBI Taxonomy" id="516124"/>
    <lineage>
        <taxon>Bacteria</taxon>
        <taxon>Bacillati</taxon>
        <taxon>Actinomycetota</taxon>
        <taxon>Actinomycetes</taxon>
        <taxon>Kitasatosporales</taxon>
        <taxon>Streptomycetaceae</taxon>
        <taxon>Embleya</taxon>
    </lineage>
</organism>
<dbReference type="InterPro" id="IPR051257">
    <property type="entry name" value="Diverse_CBS-Domain"/>
</dbReference>
<dbReference type="Pfam" id="PF00571">
    <property type="entry name" value="CBS"/>
    <property type="match status" value="2"/>
</dbReference>
<evidence type="ECO:0000313" key="5">
    <source>
        <dbReference type="EMBL" id="GCD95840.1"/>
    </source>
</evidence>
<dbReference type="Proteomes" id="UP000286931">
    <property type="component" value="Unassembled WGS sequence"/>
</dbReference>
<dbReference type="SMART" id="SM00116">
    <property type="entry name" value="CBS"/>
    <property type="match status" value="2"/>
</dbReference>
<keyword evidence="6" id="KW-1185">Reference proteome</keyword>
<dbReference type="InterPro" id="IPR046342">
    <property type="entry name" value="CBS_dom_sf"/>
</dbReference>
<dbReference type="Pfam" id="PF04972">
    <property type="entry name" value="BON"/>
    <property type="match status" value="1"/>
</dbReference>
<dbReference type="InterPro" id="IPR017080">
    <property type="entry name" value="UCP036990_CBS_BON"/>
</dbReference>
<accession>A0A401YMJ7</accession>
<dbReference type="EMBL" id="BIFH01000019">
    <property type="protein sequence ID" value="GCD95840.1"/>
    <property type="molecule type" value="Genomic_DNA"/>
</dbReference>
<dbReference type="InterPro" id="IPR000644">
    <property type="entry name" value="CBS_dom"/>
</dbReference>
<evidence type="ECO:0000313" key="6">
    <source>
        <dbReference type="Proteomes" id="UP000286931"/>
    </source>
</evidence>
<feature type="domain" description="CBS" evidence="4">
    <location>
        <begin position="92"/>
        <end position="149"/>
    </location>
</feature>
<dbReference type="RefSeq" id="WP_126637953.1">
    <property type="nucleotide sequence ID" value="NZ_BIFH01000019.1"/>
</dbReference>
<dbReference type="InterPro" id="IPR007055">
    <property type="entry name" value="BON_dom"/>
</dbReference>
<evidence type="ECO:0000256" key="1">
    <source>
        <dbReference type="ARBA" id="ARBA00023122"/>
    </source>
</evidence>
<dbReference type="AlphaFoldDB" id="A0A401YMJ7"/>
<proteinExistence type="predicted"/>
<dbReference type="PANTHER" id="PTHR43080">
    <property type="entry name" value="CBS DOMAIN-CONTAINING PROTEIN CBSX3, MITOCHONDRIAL"/>
    <property type="match status" value="1"/>
</dbReference>
<feature type="domain" description="BON" evidence="3">
    <location>
        <begin position="145"/>
        <end position="214"/>
    </location>
</feature>
<sequence length="233" mass="25813">MLHRRIEDVMTRDVATVGPDAEFRDIVAALDARRISALPVVDAERRILGIVSEADLLRAQVEQAEDAHFPTGLRRLTNRHTTGDGHTARDLMTTPVVSVDPVSSTLRGARLMDRRRVKRLPVVDTDGRLIGIVSRCDLLRTFLRPDADIRSEIEHDVLRGALWLEPGTIVVDVRDAVVCLSGAVDNRSLIDIVVRLCRAVDGVESVNHTLTFDFDDSHITPGPAHFGRRSPGR</sequence>
<evidence type="ECO:0000256" key="2">
    <source>
        <dbReference type="PROSITE-ProRule" id="PRU00703"/>
    </source>
</evidence>
<dbReference type="CDD" id="cd04586">
    <property type="entry name" value="CBS_pair_BON_assoc"/>
    <property type="match status" value="1"/>
</dbReference>
<dbReference type="OrthoDB" id="2111978at2"/>
<feature type="domain" description="CBS" evidence="4">
    <location>
        <begin position="10"/>
        <end position="67"/>
    </location>
</feature>
<keyword evidence="1 2" id="KW-0129">CBS domain</keyword>
<gene>
    <name evidence="5" type="ORF">EHYA_03524</name>
</gene>
<dbReference type="SUPFAM" id="SSF54631">
    <property type="entry name" value="CBS-domain pair"/>
    <property type="match status" value="1"/>
</dbReference>
<evidence type="ECO:0008006" key="7">
    <source>
        <dbReference type="Google" id="ProtNLM"/>
    </source>
</evidence>
<evidence type="ECO:0000259" key="4">
    <source>
        <dbReference type="PROSITE" id="PS51371"/>
    </source>
</evidence>
<dbReference type="PROSITE" id="PS51371">
    <property type="entry name" value="CBS"/>
    <property type="match status" value="2"/>
</dbReference>